<feature type="domain" description="STEEP1" evidence="2">
    <location>
        <begin position="16"/>
        <end position="77"/>
    </location>
</feature>
<dbReference type="EMBL" id="LGAV01000002">
    <property type="protein sequence ID" value="KOS15496.1"/>
    <property type="molecule type" value="Genomic_DNA"/>
</dbReference>
<name>A0A0M8MMI8_9BASI</name>
<comment type="similarity">
    <text evidence="1">Belongs to the STEEP1 family.</text>
</comment>
<protein>
    <recommendedName>
        <fullName evidence="2">STEEP1 domain-containing protein</fullName>
    </recommendedName>
</protein>
<dbReference type="GO" id="GO:0090158">
    <property type="term" value="P:endoplasmic reticulum membrane organization"/>
    <property type="evidence" value="ECO:0007669"/>
    <property type="project" value="TreeGrafter"/>
</dbReference>
<dbReference type="Proteomes" id="UP000037751">
    <property type="component" value="Unassembled WGS sequence"/>
</dbReference>
<dbReference type="PANTHER" id="PTHR46355:SF1">
    <property type="entry name" value="STING ER EXIT PROTEIN"/>
    <property type="match status" value="1"/>
</dbReference>
<dbReference type="GeneID" id="28729096"/>
<sequence>MSRHTKTFSRTSVASKPPLYIYYCLCGEFVLVSNTTLESLPRRPLDGSFVLRCFDSPKQENGERIVAPIYKISASQGLGQILERRKQGKVPSDAFFDDTKALPKA</sequence>
<dbReference type="InterPro" id="IPR057965">
    <property type="entry name" value="STEEP1_dom"/>
</dbReference>
<organism evidence="3 4">
    <name type="scientific">Malassezia pachydermatis</name>
    <dbReference type="NCBI Taxonomy" id="77020"/>
    <lineage>
        <taxon>Eukaryota</taxon>
        <taxon>Fungi</taxon>
        <taxon>Dikarya</taxon>
        <taxon>Basidiomycota</taxon>
        <taxon>Ustilaginomycotina</taxon>
        <taxon>Malasseziomycetes</taxon>
        <taxon>Malasseziales</taxon>
        <taxon>Malasseziaceae</taxon>
        <taxon>Malassezia</taxon>
    </lineage>
</organism>
<dbReference type="VEuPathDB" id="FungiDB:Malapachy_2733"/>
<dbReference type="GO" id="GO:0005737">
    <property type="term" value="C:cytoplasm"/>
    <property type="evidence" value="ECO:0007669"/>
    <property type="project" value="GOC"/>
</dbReference>
<evidence type="ECO:0000313" key="4">
    <source>
        <dbReference type="Proteomes" id="UP000037751"/>
    </source>
</evidence>
<comment type="caution">
    <text evidence="3">The sequence shown here is derived from an EMBL/GenBank/DDBJ whole genome shotgun (WGS) entry which is preliminary data.</text>
</comment>
<evidence type="ECO:0000256" key="1">
    <source>
        <dbReference type="ARBA" id="ARBA00024205"/>
    </source>
</evidence>
<dbReference type="RefSeq" id="XP_017993128.1">
    <property type="nucleotide sequence ID" value="XM_018137221.1"/>
</dbReference>
<dbReference type="STRING" id="77020.A0A0M8MMI8"/>
<proteinExistence type="inferred from homology"/>
<evidence type="ECO:0000259" key="2">
    <source>
        <dbReference type="Pfam" id="PF25809"/>
    </source>
</evidence>
<dbReference type="GO" id="GO:0006888">
    <property type="term" value="P:endoplasmic reticulum to Golgi vesicle-mediated transport"/>
    <property type="evidence" value="ECO:0007669"/>
    <property type="project" value="TreeGrafter"/>
</dbReference>
<dbReference type="PANTHER" id="PTHR46355">
    <property type="entry name" value="UPF0428 PROTEIN CXORF56"/>
    <property type="match status" value="1"/>
</dbReference>
<gene>
    <name evidence="3" type="ORF">Malapachy_2733</name>
</gene>
<dbReference type="AlphaFoldDB" id="A0A0M8MMI8"/>
<dbReference type="OrthoDB" id="418131at2759"/>
<reference evidence="3 4" key="1">
    <citation type="submission" date="2015-07" db="EMBL/GenBank/DDBJ databases">
        <title>Draft Genome Sequence of Malassezia furfur CBS1878 and Malassezia pachydermatis CBS1879.</title>
        <authorList>
            <person name="Triana S."/>
            <person name="Ohm R."/>
            <person name="Gonzalez A."/>
            <person name="DeCock H."/>
            <person name="Restrepo S."/>
            <person name="Celis A."/>
        </authorList>
    </citation>
    <scope>NUCLEOTIDE SEQUENCE [LARGE SCALE GENOMIC DNA]</scope>
    <source>
        <strain evidence="3 4">CBS 1879</strain>
    </source>
</reference>
<accession>A0A0M8MMI8</accession>
<keyword evidence="4" id="KW-1185">Reference proteome</keyword>
<dbReference type="Pfam" id="PF25809">
    <property type="entry name" value="STEEP1"/>
    <property type="match status" value="1"/>
</dbReference>
<dbReference type="InterPro" id="IPR029704">
    <property type="entry name" value="STEEP-like"/>
</dbReference>
<evidence type="ECO:0000313" key="3">
    <source>
        <dbReference type="EMBL" id="KOS15496.1"/>
    </source>
</evidence>